<dbReference type="AlphaFoldDB" id="A0A0D9XGY6"/>
<evidence type="ECO:0000313" key="2">
    <source>
        <dbReference type="EnsemblPlants" id="LPERR09G16010.1"/>
    </source>
</evidence>
<dbReference type="PANTHER" id="PTHR33074">
    <property type="entry name" value="EXPRESSED PROTEIN-RELATED"/>
    <property type="match status" value="1"/>
</dbReference>
<reference evidence="3" key="2">
    <citation type="submission" date="2013-12" db="EMBL/GenBank/DDBJ databases">
        <authorList>
            <person name="Yu Y."/>
            <person name="Lee S."/>
            <person name="de Baynast K."/>
            <person name="Wissotski M."/>
            <person name="Liu L."/>
            <person name="Talag J."/>
            <person name="Goicoechea J."/>
            <person name="Angelova A."/>
            <person name="Jetty R."/>
            <person name="Kudrna D."/>
            <person name="Golser W."/>
            <person name="Rivera L."/>
            <person name="Zhang J."/>
            <person name="Wing R."/>
        </authorList>
    </citation>
    <scope>NUCLEOTIDE SEQUENCE</scope>
</reference>
<evidence type="ECO:0000256" key="1">
    <source>
        <dbReference type="SAM" id="MobiDB-lite"/>
    </source>
</evidence>
<dbReference type="EnsemblPlants" id="LPERR09G16010.1">
    <property type="protein sequence ID" value="LPERR09G16010.1"/>
    <property type="gene ID" value="LPERR09G16010"/>
</dbReference>
<reference evidence="2" key="3">
    <citation type="submission" date="2015-04" db="UniProtKB">
        <authorList>
            <consortium name="EnsemblPlants"/>
        </authorList>
    </citation>
    <scope>IDENTIFICATION</scope>
</reference>
<keyword evidence="3" id="KW-1185">Reference proteome</keyword>
<proteinExistence type="predicted"/>
<dbReference type="Gramene" id="LPERR09G16010.1">
    <property type="protein sequence ID" value="LPERR09G16010.1"/>
    <property type="gene ID" value="LPERR09G16010"/>
</dbReference>
<dbReference type="PANTHER" id="PTHR33074:SF139">
    <property type="entry name" value="OS09G0567000 PROTEIN"/>
    <property type="match status" value="1"/>
</dbReference>
<accession>A0A0D9XGY6</accession>
<protein>
    <submittedName>
        <fullName evidence="2">Uncharacterized protein</fullName>
    </submittedName>
</protein>
<sequence>MEMENDDPLDLWIHQGRLPTSSSTRGRGVLLDRAAYFADADLRNATIAVSKTREGHEIQVTLCTSAEPPLVFHIDFAMEPRIIVTHNDLLLFRLALGHGNAQNRSFFNYFLYQAAASNDDGPPSLTLITHPPSFPDNHVGLLHDHDHDDDVPLALAPHNPKQHYIIAALVPIPLPGVITTSTSTTLEPSYGQSMCFPLVGSTPCYHRQVSPAKSSTSPNTLLASWVLLTYGGASCSSTSSMTTNRQPSFPCRHRSNTVKGLRTTHGKFGTSSLTYKALSDMWSWMSIFLHTPILHVHPATLLMDGQPPPGVGTPSPPHGARTTRYKHLILLLPCLVYPITSNPILSLRGSMLAIPCSVCTAMLSSLWLRWTIFDKKAWILPVDLSKRMMYQPVDFVGASRTAGIEFTYMQTTISSYPGKKRKQKQLKGSSSKKRPESVVLPLPGDGGGGRKQPNGEGGSMEIEFPIKYSLDNAEKENAHSQSTPAIIV</sequence>
<feature type="region of interest" description="Disordered" evidence="1">
    <location>
        <begin position="417"/>
        <end position="460"/>
    </location>
</feature>
<dbReference type="Proteomes" id="UP000032180">
    <property type="component" value="Chromosome 9"/>
</dbReference>
<evidence type="ECO:0000313" key="3">
    <source>
        <dbReference type="Proteomes" id="UP000032180"/>
    </source>
</evidence>
<organism evidence="2 3">
    <name type="scientific">Leersia perrieri</name>
    <dbReference type="NCBI Taxonomy" id="77586"/>
    <lineage>
        <taxon>Eukaryota</taxon>
        <taxon>Viridiplantae</taxon>
        <taxon>Streptophyta</taxon>
        <taxon>Embryophyta</taxon>
        <taxon>Tracheophyta</taxon>
        <taxon>Spermatophyta</taxon>
        <taxon>Magnoliopsida</taxon>
        <taxon>Liliopsida</taxon>
        <taxon>Poales</taxon>
        <taxon>Poaceae</taxon>
        <taxon>BOP clade</taxon>
        <taxon>Oryzoideae</taxon>
        <taxon>Oryzeae</taxon>
        <taxon>Oryzinae</taxon>
        <taxon>Leersia</taxon>
    </lineage>
</organism>
<reference evidence="2 3" key="1">
    <citation type="submission" date="2012-08" db="EMBL/GenBank/DDBJ databases">
        <title>Oryza genome evolution.</title>
        <authorList>
            <person name="Wing R.A."/>
        </authorList>
    </citation>
    <scope>NUCLEOTIDE SEQUENCE</scope>
</reference>
<name>A0A0D9XGY6_9ORYZ</name>
<feature type="compositionally biased region" description="Gly residues" evidence="1">
    <location>
        <begin position="444"/>
        <end position="458"/>
    </location>
</feature>